<evidence type="ECO:0000256" key="1">
    <source>
        <dbReference type="SAM" id="MobiDB-lite"/>
    </source>
</evidence>
<dbReference type="PROSITE" id="PS51399">
    <property type="entry name" value="SEP"/>
    <property type="match status" value="1"/>
</dbReference>
<dbReference type="Pfam" id="PF08059">
    <property type="entry name" value="SEP"/>
    <property type="match status" value="1"/>
</dbReference>
<gene>
    <name evidence="3" type="ORF">MKW94_006441</name>
</gene>
<feature type="region of interest" description="Disordered" evidence="1">
    <location>
        <begin position="1"/>
        <end position="29"/>
    </location>
</feature>
<evidence type="ECO:0000313" key="3">
    <source>
        <dbReference type="EMBL" id="MCL7048124.1"/>
    </source>
</evidence>
<organism evidence="3 4">
    <name type="scientific">Papaver nudicaule</name>
    <name type="common">Iceland poppy</name>
    <dbReference type="NCBI Taxonomy" id="74823"/>
    <lineage>
        <taxon>Eukaryota</taxon>
        <taxon>Viridiplantae</taxon>
        <taxon>Streptophyta</taxon>
        <taxon>Embryophyta</taxon>
        <taxon>Tracheophyta</taxon>
        <taxon>Spermatophyta</taxon>
        <taxon>Magnoliopsida</taxon>
        <taxon>Ranunculales</taxon>
        <taxon>Papaveraceae</taxon>
        <taxon>Papaveroideae</taxon>
        <taxon>Papaver</taxon>
    </lineage>
</organism>
<proteinExistence type="predicted"/>
<evidence type="ECO:0000313" key="4">
    <source>
        <dbReference type="Proteomes" id="UP001177140"/>
    </source>
</evidence>
<comment type="caution">
    <text evidence="3">The sequence shown here is derived from an EMBL/GenBank/DDBJ whole genome shotgun (WGS) entry which is preliminary data.</text>
</comment>
<evidence type="ECO:0000259" key="2">
    <source>
        <dbReference type="PROSITE" id="PS51399"/>
    </source>
</evidence>
<dbReference type="Proteomes" id="UP001177140">
    <property type="component" value="Unassembled WGS sequence"/>
</dbReference>
<dbReference type="InterPro" id="IPR036241">
    <property type="entry name" value="NSFL1C_SEP_dom_sf"/>
</dbReference>
<dbReference type="InterPro" id="IPR012989">
    <property type="entry name" value="SEP_domain"/>
</dbReference>
<dbReference type="Gene3D" id="3.30.420.210">
    <property type="entry name" value="SEP domain"/>
    <property type="match status" value="1"/>
</dbReference>
<keyword evidence="4" id="KW-1185">Reference proteome</keyword>
<dbReference type="SUPFAM" id="SSF102848">
    <property type="entry name" value="NSFL1 (p97 ATPase) cofactor p47, SEP domain"/>
    <property type="match status" value="1"/>
</dbReference>
<feature type="compositionally biased region" description="Basic and acidic residues" evidence="1">
    <location>
        <begin position="1"/>
        <end position="11"/>
    </location>
</feature>
<protein>
    <recommendedName>
        <fullName evidence="2">SEP domain-containing protein</fullName>
    </recommendedName>
</protein>
<dbReference type="AlphaFoldDB" id="A0AA41VVQ7"/>
<reference evidence="3" key="1">
    <citation type="submission" date="2022-03" db="EMBL/GenBank/DDBJ databases">
        <title>A functionally conserved STORR gene fusion in Papaver species that diverged 16.8 million years ago.</title>
        <authorList>
            <person name="Catania T."/>
        </authorList>
    </citation>
    <scope>NUCLEOTIDE SEQUENCE</scope>
    <source>
        <strain evidence="3">S-191538</strain>
    </source>
</reference>
<sequence length="133" mass="14985">MESEAPTRDFSRLSVSDDSPPAPRKLEPMDFSKLDSGSIGFTAGRNCDDFSSFFFAGKGTHNHVIEFYGNNFTVSGGPLRDGNDPINIKFLEDIKNYIIPEEFAEDGIHTIRLLRHREVPKTVSSFYPNDRSH</sequence>
<name>A0AA41VVQ7_PAPNU</name>
<dbReference type="EMBL" id="JAJJMA010301159">
    <property type="protein sequence ID" value="MCL7048124.1"/>
    <property type="molecule type" value="Genomic_DNA"/>
</dbReference>
<feature type="domain" description="SEP" evidence="2">
    <location>
        <begin position="60"/>
        <end position="133"/>
    </location>
</feature>
<accession>A0AA41VVQ7</accession>